<dbReference type="Pfam" id="PF07993">
    <property type="entry name" value="NAD_binding_4"/>
    <property type="match status" value="1"/>
</dbReference>
<dbReference type="FunFam" id="3.40.50.720:FF:000143">
    <property type="entry name" value="Fatty acyl-CoA reductase"/>
    <property type="match status" value="1"/>
</dbReference>
<dbReference type="InterPro" id="IPR026055">
    <property type="entry name" value="FAR"/>
</dbReference>
<reference evidence="13" key="1">
    <citation type="submission" date="2021-03" db="EMBL/GenBank/DDBJ databases">
        <title>Chromosome level genome of the anhydrobiotic midge Polypedilum vanderplanki.</title>
        <authorList>
            <person name="Yoshida Y."/>
            <person name="Kikawada T."/>
            <person name="Gusev O."/>
        </authorList>
    </citation>
    <scope>NUCLEOTIDE SEQUENCE</scope>
    <source>
        <strain evidence="13">NIAS01</strain>
        <tissue evidence="13">Whole body or cell culture</tissue>
    </source>
</reference>
<comment type="subcellular location">
    <subcellularLocation>
        <location evidence="1">Membrane</location>
        <topology evidence="1">Multi-pass membrane protein</topology>
    </subcellularLocation>
</comment>
<protein>
    <recommendedName>
        <fullName evidence="10">Fatty acyl-CoA reductase</fullName>
        <ecNumber evidence="10">1.2.1.84</ecNumber>
    </recommendedName>
</protein>
<dbReference type="AlphaFoldDB" id="A0A9J6C1Y0"/>
<dbReference type="OrthoDB" id="429813at2759"/>
<keyword evidence="4 10" id="KW-0812">Transmembrane</keyword>
<dbReference type="GO" id="GO:0016020">
    <property type="term" value="C:membrane"/>
    <property type="evidence" value="ECO:0007669"/>
    <property type="project" value="UniProtKB-SubCell"/>
</dbReference>
<dbReference type="InterPro" id="IPR036291">
    <property type="entry name" value="NAD(P)-bd_dom_sf"/>
</dbReference>
<evidence type="ECO:0000256" key="7">
    <source>
        <dbReference type="ARBA" id="ARBA00023098"/>
    </source>
</evidence>
<evidence type="ECO:0000256" key="3">
    <source>
        <dbReference type="ARBA" id="ARBA00022516"/>
    </source>
</evidence>
<evidence type="ECO:0000256" key="6">
    <source>
        <dbReference type="ARBA" id="ARBA00022989"/>
    </source>
</evidence>
<evidence type="ECO:0000256" key="10">
    <source>
        <dbReference type="RuleBase" id="RU363097"/>
    </source>
</evidence>
<keyword evidence="8 10" id="KW-0472">Membrane</keyword>
<keyword evidence="14" id="KW-1185">Reference proteome</keyword>
<comment type="function">
    <text evidence="10">Catalyzes the reduction of fatty acyl-CoA to fatty alcohols.</text>
</comment>
<gene>
    <name evidence="13" type="ORF">PVAND_006050</name>
</gene>
<dbReference type="GO" id="GO:0035336">
    <property type="term" value="P:long-chain fatty-acyl-CoA metabolic process"/>
    <property type="evidence" value="ECO:0007669"/>
    <property type="project" value="TreeGrafter"/>
</dbReference>
<keyword evidence="3 10" id="KW-0444">Lipid biosynthesis</keyword>
<evidence type="ECO:0000313" key="13">
    <source>
        <dbReference type="EMBL" id="KAG5676201.1"/>
    </source>
</evidence>
<dbReference type="GO" id="GO:0005777">
    <property type="term" value="C:peroxisome"/>
    <property type="evidence" value="ECO:0007669"/>
    <property type="project" value="TreeGrafter"/>
</dbReference>
<comment type="catalytic activity">
    <reaction evidence="9 10">
        <text>a long-chain fatty acyl-CoA + 2 NADPH + 2 H(+) = a long-chain primary fatty alcohol + 2 NADP(+) + CoA</text>
        <dbReference type="Rhea" id="RHEA:52716"/>
        <dbReference type="ChEBI" id="CHEBI:15378"/>
        <dbReference type="ChEBI" id="CHEBI:57287"/>
        <dbReference type="ChEBI" id="CHEBI:57783"/>
        <dbReference type="ChEBI" id="CHEBI:58349"/>
        <dbReference type="ChEBI" id="CHEBI:77396"/>
        <dbReference type="ChEBI" id="CHEBI:83139"/>
        <dbReference type="EC" id="1.2.1.84"/>
    </reaction>
</comment>
<dbReference type="Gene3D" id="3.40.50.720">
    <property type="entry name" value="NAD(P)-binding Rossmann-like Domain"/>
    <property type="match status" value="1"/>
</dbReference>
<keyword evidence="10" id="KW-0560">Oxidoreductase</keyword>
<keyword evidence="5 10" id="KW-0521">NADP</keyword>
<dbReference type="GO" id="GO:0080019">
    <property type="term" value="F:alcohol-forming very long-chain fatty acyl-CoA reductase activity"/>
    <property type="evidence" value="ECO:0007669"/>
    <property type="project" value="InterPro"/>
</dbReference>
<dbReference type="EC" id="1.2.1.84" evidence="10"/>
<keyword evidence="6 10" id="KW-1133">Transmembrane helix</keyword>
<accession>A0A9J6C1Y0</accession>
<feature type="domain" description="Fatty acyl-CoA reductase C-terminal" evidence="11">
    <location>
        <begin position="364"/>
        <end position="452"/>
    </location>
</feature>
<dbReference type="GO" id="GO:0102965">
    <property type="term" value="F:alcohol-forming long-chain fatty acyl-CoA reductase activity"/>
    <property type="evidence" value="ECO:0007669"/>
    <property type="project" value="UniProtKB-EC"/>
</dbReference>
<evidence type="ECO:0000313" key="14">
    <source>
        <dbReference type="Proteomes" id="UP001107558"/>
    </source>
</evidence>
<evidence type="ECO:0000259" key="11">
    <source>
        <dbReference type="Pfam" id="PF03015"/>
    </source>
</evidence>
<evidence type="ECO:0000256" key="8">
    <source>
        <dbReference type="ARBA" id="ARBA00023136"/>
    </source>
</evidence>
<dbReference type="InterPro" id="IPR013120">
    <property type="entry name" value="FAR_NAD-bd"/>
</dbReference>
<organism evidence="13 14">
    <name type="scientific">Polypedilum vanderplanki</name>
    <name type="common">Sleeping chironomid midge</name>
    <dbReference type="NCBI Taxonomy" id="319348"/>
    <lineage>
        <taxon>Eukaryota</taxon>
        <taxon>Metazoa</taxon>
        <taxon>Ecdysozoa</taxon>
        <taxon>Arthropoda</taxon>
        <taxon>Hexapoda</taxon>
        <taxon>Insecta</taxon>
        <taxon>Pterygota</taxon>
        <taxon>Neoptera</taxon>
        <taxon>Endopterygota</taxon>
        <taxon>Diptera</taxon>
        <taxon>Nematocera</taxon>
        <taxon>Chironomoidea</taxon>
        <taxon>Chironomidae</taxon>
        <taxon>Chironominae</taxon>
        <taxon>Polypedilum</taxon>
        <taxon>Polypedilum</taxon>
    </lineage>
</organism>
<evidence type="ECO:0000256" key="9">
    <source>
        <dbReference type="ARBA" id="ARBA00052530"/>
    </source>
</evidence>
<comment type="similarity">
    <text evidence="2 10">Belongs to the fatty acyl-CoA reductase family.</text>
</comment>
<dbReference type="CDD" id="cd09071">
    <property type="entry name" value="FAR_C"/>
    <property type="match status" value="1"/>
</dbReference>
<evidence type="ECO:0000256" key="1">
    <source>
        <dbReference type="ARBA" id="ARBA00004141"/>
    </source>
</evidence>
<evidence type="ECO:0000259" key="12">
    <source>
        <dbReference type="Pfam" id="PF07993"/>
    </source>
</evidence>
<dbReference type="CDD" id="cd05236">
    <property type="entry name" value="FAR-N_SDR_e"/>
    <property type="match status" value="1"/>
</dbReference>
<feature type="domain" description="Thioester reductase (TE)" evidence="12">
    <location>
        <begin position="19"/>
        <end position="289"/>
    </location>
</feature>
<feature type="transmembrane region" description="Helical" evidence="10">
    <location>
        <begin position="355"/>
        <end position="380"/>
    </location>
</feature>
<evidence type="ECO:0000256" key="2">
    <source>
        <dbReference type="ARBA" id="ARBA00005928"/>
    </source>
</evidence>
<name>A0A9J6C1Y0_POLVA</name>
<dbReference type="EMBL" id="JADBJN010000002">
    <property type="protein sequence ID" value="KAG5676201.1"/>
    <property type="molecule type" value="Genomic_DNA"/>
</dbReference>
<dbReference type="Proteomes" id="UP001107558">
    <property type="component" value="Chromosome 2"/>
</dbReference>
<proteinExistence type="inferred from homology"/>
<comment type="caution">
    <text evidence="13">The sequence shown here is derived from an EMBL/GenBank/DDBJ whole genome shotgun (WGS) entry which is preliminary data.</text>
</comment>
<sequence>MAQRLNSVQEFYKDKTIFITGGSGFMGKVLIEKLLYSCSDLKQIIILMRVKRGKNEMARVKEFEALPLFKRIMDEKPEVMKKILVVSGEICEKNLGMSDAHFQYVIDNTNIIFHVAASVRFQAPLKSNIMTNLVATKEVLEIAKTVKNLTVMVHVSTAFCNVEFSKVNEIVYEAAGEPLELIKLAKEMDENAMANIEKKLLGLHPNTYTYTKRLAENLVRNEFENSNLPICILRPSIVGPTLSEPFAGWVDSLSAVNGISLASKKGILRCMLADLSVNYNFIPVDQAINGFIMAAKVFGTTKKISSEIPVYNVTTHEHAVVEYQKFFDVFNSLKFLYPLSVTFWWPNVTFTQNKYYYWFNVILFQWIPAYFIDMMLLLFGRKRIMVRVQKKIASALDAIKFFAMKNWDFNTDNFHNLTKIQSDEEYHMFNLDTKTINAEEYFENSIVGGRIYQDEDPLTTVPKATILIKFLYGLDLAVKSFFSYFMIRKLLMIIGLSSFT</sequence>
<dbReference type="PANTHER" id="PTHR11011">
    <property type="entry name" value="MALE STERILITY PROTEIN 2-RELATED"/>
    <property type="match status" value="1"/>
</dbReference>
<evidence type="ECO:0000256" key="5">
    <source>
        <dbReference type="ARBA" id="ARBA00022857"/>
    </source>
</evidence>
<dbReference type="Pfam" id="PF03015">
    <property type="entry name" value="Sterile"/>
    <property type="match status" value="1"/>
</dbReference>
<evidence type="ECO:0000256" key="4">
    <source>
        <dbReference type="ARBA" id="ARBA00022692"/>
    </source>
</evidence>
<dbReference type="InterPro" id="IPR033640">
    <property type="entry name" value="FAR_C"/>
</dbReference>
<dbReference type="PANTHER" id="PTHR11011:SF12">
    <property type="entry name" value="FATTY ACYL-COA REDUCTASE"/>
    <property type="match status" value="1"/>
</dbReference>
<dbReference type="SUPFAM" id="SSF51735">
    <property type="entry name" value="NAD(P)-binding Rossmann-fold domains"/>
    <property type="match status" value="1"/>
</dbReference>
<keyword evidence="7 10" id="KW-0443">Lipid metabolism</keyword>